<evidence type="ECO:0000313" key="2">
    <source>
        <dbReference type="Proteomes" id="UP000232638"/>
    </source>
</evidence>
<evidence type="ECO:0000313" key="1">
    <source>
        <dbReference type="EMBL" id="AUB82302.1"/>
    </source>
</evidence>
<dbReference type="Proteomes" id="UP000232638">
    <property type="component" value="Chromosome"/>
</dbReference>
<name>A0A2K8U9M8_9GAMM</name>
<protein>
    <submittedName>
        <fullName evidence="1">Uncharacterized protein</fullName>
    </submittedName>
</protein>
<sequence>MTEMVATPGRLGVDDRVQPGQYSDGSPLDEVHYLECKLILKPERFTSAQVFLEYGELVAQTARQFGIGVLNQGLVLNPELREVVFLDTVDFRLYNNAFILRKRTLYEHGFRVGDPEIVLKFRHPDLQTAAALDVRPQIAGNYRIKFKAEALPLRDQVGGYRVLYSHNAQFPLSQAPEGDRTAMGTLVQVFPALALVQASVAERVELVNRTIVEEVLQDLGTLDFGKGVTAASNIAVWRERGDHHTLCGEFAFQAKFKRRDDLHDKAIERCRQFFIALQQAGRNWLALGTTKTGLVYRLKGNPPQSHE</sequence>
<keyword evidence="2" id="KW-1185">Reference proteome</keyword>
<dbReference type="KEGG" id="tsy:THSYN_15995"/>
<reference evidence="1 2" key="1">
    <citation type="submission" date="2017-03" db="EMBL/GenBank/DDBJ databases">
        <title>Complete genome sequence of Candidatus 'Thiodictyon syntrophicum' sp. nov. strain Cad16T, a photolithoautotroph purple sulfur bacterium isolated from an alpine meromictic lake.</title>
        <authorList>
            <person name="Luedin S.M."/>
            <person name="Pothier J.F."/>
            <person name="Danza F."/>
            <person name="Storelli N."/>
            <person name="Wittwer M."/>
            <person name="Tonolla M."/>
        </authorList>
    </citation>
    <scope>NUCLEOTIDE SEQUENCE [LARGE SCALE GENOMIC DNA]</scope>
    <source>
        <strain evidence="1 2">Cad16T</strain>
    </source>
</reference>
<organism evidence="1 2">
    <name type="scientific">Candidatus Thiodictyon syntrophicum</name>
    <dbReference type="NCBI Taxonomy" id="1166950"/>
    <lineage>
        <taxon>Bacteria</taxon>
        <taxon>Pseudomonadati</taxon>
        <taxon>Pseudomonadota</taxon>
        <taxon>Gammaproteobacteria</taxon>
        <taxon>Chromatiales</taxon>
        <taxon>Chromatiaceae</taxon>
        <taxon>Thiodictyon</taxon>
    </lineage>
</organism>
<proteinExistence type="predicted"/>
<dbReference type="AlphaFoldDB" id="A0A2K8U9M8"/>
<dbReference type="RefSeq" id="WP_216644550.1">
    <property type="nucleotide sequence ID" value="NZ_CP020370.1"/>
</dbReference>
<gene>
    <name evidence="1" type="ORF">THSYN_15995</name>
</gene>
<accession>A0A2K8U9M8</accession>
<dbReference type="EMBL" id="CP020370">
    <property type="protein sequence ID" value="AUB82302.1"/>
    <property type="molecule type" value="Genomic_DNA"/>
</dbReference>